<dbReference type="InterPro" id="IPR008526">
    <property type="entry name" value="YedI"/>
</dbReference>
<keyword evidence="1" id="KW-0812">Transmembrane</keyword>
<feature type="transmembrane region" description="Helical" evidence="1">
    <location>
        <begin position="283"/>
        <end position="306"/>
    </location>
</feature>
<accession>A0ABS9CZT0</accession>
<evidence type="ECO:0000313" key="2">
    <source>
        <dbReference type="EMBL" id="MCF2872781.1"/>
    </source>
</evidence>
<dbReference type="PANTHER" id="PTHR30503">
    <property type="entry name" value="INNER MEMBRANE PROTEIN YEDI"/>
    <property type="match status" value="1"/>
</dbReference>
<evidence type="ECO:0000256" key="1">
    <source>
        <dbReference type="SAM" id="Phobius"/>
    </source>
</evidence>
<comment type="caution">
    <text evidence="2">The sequence shown here is derived from an EMBL/GenBank/DDBJ whole genome shotgun (WGS) entry which is preliminary data.</text>
</comment>
<protein>
    <submittedName>
        <fullName evidence="2">DUF808 domain-containing protein</fullName>
    </submittedName>
</protein>
<keyword evidence="1" id="KW-0472">Membrane</keyword>
<sequence length="318" mass="33114">MSGLIALLDDVAALTRVAATSLDDVASMAAKAGTKAAGVIIDDAAVTPKYVTGLSPKRELPIIWKIARASFFSKLVILLPVAMLLNVFAPFLLIPLLMLGGLYLCFEGAEKIYHVLAPHGDAHVDKDMDVGDAAHLEETRVKGAIKTDFILSAEIMTISLNGIVAEFPDAGLWLQGATLAAVAIAITIAVYGTVALIVKMDDVGAWMALNGRTGLGRGIGTGLVKGMPHLLTVLSVVGTAAMLWVGGSILVHGLHDLGLDNGPYEWIKSLAYSIAGDSGFGKWAVTAFADGIIGLAVGLMLIPLITKVIAPMIGSKAH</sequence>
<gene>
    <name evidence="2" type="ORF">L0664_17065</name>
</gene>
<feature type="transmembrane region" description="Helical" evidence="1">
    <location>
        <begin position="75"/>
        <end position="98"/>
    </location>
</feature>
<dbReference type="PANTHER" id="PTHR30503:SF3">
    <property type="entry name" value="INNER MEMBRANE PROTEIN YEDI"/>
    <property type="match status" value="1"/>
</dbReference>
<reference evidence="2 3" key="1">
    <citation type="submission" date="2022-01" db="EMBL/GenBank/DDBJ databases">
        <title>Octadecabacter sp. nov., isolated from a marine alga.</title>
        <authorList>
            <person name="Jin M.S."/>
            <person name="Kim H.M."/>
            <person name="Han D.M."/>
            <person name="Jung J.J."/>
            <person name="Jeon C.O."/>
        </authorList>
    </citation>
    <scope>NUCLEOTIDE SEQUENCE [LARGE SCALE GENOMIC DNA]</scope>
    <source>
        <strain evidence="2 3">G9-8</strain>
    </source>
</reference>
<feature type="transmembrane region" description="Helical" evidence="1">
    <location>
        <begin position="177"/>
        <end position="198"/>
    </location>
</feature>
<proteinExistence type="predicted"/>
<feature type="transmembrane region" description="Helical" evidence="1">
    <location>
        <begin position="230"/>
        <end position="251"/>
    </location>
</feature>
<evidence type="ECO:0000313" key="3">
    <source>
        <dbReference type="Proteomes" id="UP001200557"/>
    </source>
</evidence>
<keyword evidence="3" id="KW-1185">Reference proteome</keyword>
<dbReference type="Pfam" id="PF05661">
    <property type="entry name" value="DUF808"/>
    <property type="match status" value="1"/>
</dbReference>
<dbReference type="RefSeq" id="WP_235227106.1">
    <property type="nucleotide sequence ID" value="NZ_JAKGAQ010000005.1"/>
</dbReference>
<organism evidence="2 3">
    <name type="scientific">Octadecabacter dasysiphoniae</name>
    <dbReference type="NCBI Taxonomy" id="2909341"/>
    <lineage>
        <taxon>Bacteria</taxon>
        <taxon>Pseudomonadati</taxon>
        <taxon>Pseudomonadota</taxon>
        <taxon>Alphaproteobacteria</taxon>
        <taxon>Rhodobacterales</taxon>
        <taxon>Roseobacteraceae</taxon>
        <taxon>Octadecabacter</taxon>
    </lineage>
</organism>
<name>A0ABS9CZT0_9RHOB</name>
<keyword evidence="1" id="KW-1133">Transmembrane helix</keyword>
<dbReference type="PIRSF" id="PIRSF016660">
    <property type="entry name" value="YedI"/>
    <property type="match status" value="1"/>
</dbReference>
<dbReference type="EMBL" id="JAKGAQ010000005">
    <property type="protein sequence ID" value="MCF2872781.1"/>
    <property type="molecule type" value="Genomic_DNA"/>
</dbReference>
<dbReference type="Proteomes" id="UP001200557">
    <property type="component" value="Unassembled WGS sequence"/>
</dbReference>